<feature type="domain" description="Thioredoxin" evidence="2">
    <location>
        <begin position="12"/>
        <end position="105"/>
    </location>
</feature>
<dbReference type="Gene3D" id="3.40.30.10">
    <property type="entry name" value="Glutaredoxin"/>
    <property type="match status" value="1"/>
</dbReference>
<reference evidence="4" key="1">
    <citation type="journal article" date="2021" name="Mol. Ecol. Resour.">
        <title>Apolygus lucorum genome provides insights into omnivorousness and mesophyll feeding.</title>
        <authorList>
            <person name="Liu Y."/>
            <person name="Liu H."/>
            <person name="Wang H."/>
            <person name="Huang T."/>
            <person name="Liu B."/>
            <person name="Yang B."/>
            <person name="Yin L."/>
            <person name="Li B."/>
            <person name="Zhang Y."/>
            <person name="Zhang S."/>
            <person name="Jiang F."/>
            <person name="Zhang X."/>
            <person name="Ren Y."/>
            <person name="Wang B."/>
            <person name="Wang S."/>
            <person name="Lu Y."/>
            <person name="Wu K."/>
            <person name="Fan W."/>
            <person name="Wang G."/>
        </authorList>
    </citation>
    <scope>NUCLEOTIDE SEQUENCE</scope>
    <source>
        <strain evidence="4">12Hb</strain>
    </source>
</reference>
<dbReference type="InterPro" id="IPR017937">
    <property type="entry name" value="Thioredoxin_CS"/>
</dbReference>
<feature type="compositionally biased region" description="Polar residues" evidence="1">
    <location>
        <begin position="570"/>
        <end position="590"/>
    </location>
</feature>
<evidence type="ECO:0000313" key="4">
    <source>
        <dbReference type="EMBL" id="KAF6210285.1"/>
    </source>
</evidence>
<protein>
    <recommendedName>
        <fullName evidence="6">Thioredoxin domain-containing protein</fullName>
    </recommendedName>
</protein>
<dbReference type="InterPro" id="IPR051766">
    <property type="entry name" value="TXND_domain-containing"/>
</dbReference>
<dbReference type="Pfam" id="PF00085">
    <property type="entry name" value="Thioredoxin"/>
    <property type="match status" value="1"/>
</dbReference>
<dbReference type="Proteomes" id="UP000466442">
    <property type="component" value="Linkage Group LG5"/>
</dbReference>
<feature type="region of interest" description="Disordered" evidence="1">
    <location>
        <begin position="539"/>
        <end position="601"/>
    </location>
</feature>
<gene>
    <name evidence="4" type="ORF">GE061_013389</name>
</gene>
<dbReference type="AlphaFoldDB" id="A0A8S9XRP8"/>
<dbReference type="OrthoDB" id="6624278at2759"/>
<dbReference type="SUPFAM" id="SSF52833">
    <property type="entry name" value="Thioredoxin-like"/>
    <property type="match status" value="1"/>
</dbReference>
<feature type="domain" description="DUF4746" evidence="3">
    <location>
        <begin position="330"/>
        <end position="480"/>
    </location>
</feature>
<evidence type="ECO:0000259" key="2">
    <source>
        <dbReference type="Pfam" id="PF00085"/>
    </source>
</evidence>
<evidence type="ECO:0000256" key="1">
    <source>
        <dbReference type="SAM" id="MobiDB-lite"/>
    </source>
</evidence>
<dbReference type="InterPro" id="IPR013766">
    <property type="entry name" value="Thioredoxin_domain"/>
</dbReference>
<dbReference type="PANTHER" id="PTHR46135">
    <property type="entry name" value="NME/NM23 FAMILY MEMBER 8"/>
    <property type="match status" value="1"/>
</dbReference>
<dbReference type="InterPro" id="IPR036249">
    <property type="entry name" value="Thioredoxin-like_sf"/>
</dbReference>
<accession>A0A8S9XRP8</accession>
<dbReference type="Pfam" id="PF15928">
    <property type="entry name" value="DUF4746"/>
    <property type="match status" value="1"/>
</dbReference>
<sequence length="601" mass="67151">MAKKGGTATLQIEVTSDEEWDALLERKGLIVVDVFTEWCGPCVAMMSNLKKIKLEHGSDNLHLAVANADLVTRLSRFKGKSEPTWVFVAGGQLLRVFFGSNAPALMKLIVAEIEKEIKVLEGNVERVAVDWDELTEEEKMKNAELDAKRQLELDKIKAEEDVAKDRVKRRNLERIARQLANQTVVLFFPHAITEPEEDGGTKRTCQAAYQLMVKYETASLQIADQLDRFVTEEDLKLILYNSDYEVTEEVVEEMKSRKCLVSLLQEVVVPSSPERRPSSSSYSSQMSLNGVPKMNLIEDVMTSFVFGDSKDPHNPSEDSVAYVYGKEIGAGVRTCACWTPVEYISKTAALQVLFPHKLLALDVVLEELPPPSYVIIFDASRAHEVLEVAEPFAEDVIHLAFFTTDNPETAEKICHTIHDLEKKAPEIVAEAKMVIALKKSNSDPMLTLASLAPLYVSPDLRTGTKEMELWFPPTIDMIEEPNPWAPPPPPPPKYFKDHEDNLYVEEERSCPDGEVRVCRKLIRTADGSEVEEAEWEVVVDAHQQQQQQQEATPAAKTDEQANEGDEVQDATAQEPSVASEESATQANTEGEPTRESTPAVL</sequence>
<evidence type="ECO:0000259" key="3">
    <source>
        <dbReference type="Pfam" id="PF15928"/>
    </source>
</evidence>
<proteinExistence type="predicted"/>
<dbReference type="PROSITE" id="PS00194">
    <property type="entry name" value="THIOREDOXIN_1"/>
    <property type="match status" value="1"/>
</dbReference>
<dbReference type="InterPro" id="IPR031827">
    <property type="entry name" value="DUF4746"/>
</dbReference>
<evidence type="ECO:0008006" key="6">
    <source>
        <dbReference type="Google" id="ProtNLM"/>
    </source>
</evidence>
<comment type="caution">
    <text evidence="4">The sequence shown here is derived from an EMBL/GenBank/DDBJ whole genome shotgun (WGS) entry which is preliminary data.</text>
</comment>
<dbReference type="EMBL" id="WIXP02000005">
    <property type="protein sequence ID" value="KAF6210285.1"/>
    <property type="molecule type" value="Genomic_DNA"/>
</dbReference>
<evidence type="ECO:0000313" key="5">
    <source>
        <dbReference type="Proteomes" id="UP000466442"/>
    </source>
</evidence>
<dbReference type="PANTHER" id="PTHR46135:SF3">
    <property type="entry name" value="NME_NM23 FAMILY MEMBER 8"/>
    <property type="match status" value="1"/>
</dbReference>
<keyword evidence="5" id="KW-1185">Reference proteome</keyword>
<name>A0A8S9XRP8_APOLU</name>
<organism evidence="4 5">
    <name type="scientific">Apolygus lucorum</name>
    <name type="common">Small green plant bug</name>
    <name type="synonym">Lygocoris lucorum</name>
    <dbReference type="NCBI Taxonomy" id="248454"/>
    <lineage>
        <taxon>Eukaryota</taxon>
        <taxon>Metazoa</taxon>
        <taxon>Ecdysozoa</taxon>
        <taxon>Arthropoda</taxon>
        <taxon>Hexapoda</taxon>
        <taxon>Insecta</taxon>
        <taxon>Pterygota</taxon>
        <taxon>Neoptera</taxon>
        <taxon>Paraneoptera</taxon>
        <taxon>Hemiptera</taxon>
        <taxon>Heteroptera</taxon>
        <taxon>Panheteroptera</taxon>
        <taxon>Cimicomorpha</taxon>
        <taxon>Miridae</taxon>
        <taxon>Mirini</taxon>
        <taxon>Apolygus</taxon>
    </lineage>
</organism>